<evidence type="ECO:0000313" key="1">
    <source>
        <dbReference type="EMBL" id="JAH27514.1"/>
    </source>
</evidence>
<sequence>MLLYEYGLTHCSTIIHQGGSVSYFHLFHSLVKMGNCVLERKANPARYQ</sequence>
<dbReference type="EMBL" id="GBXM01081063">
    <property type="protein sequence ID" value="JAH27514.1"/>
    <property type="molecule type" value="Transcribed_RNA"/>
</dbReference>
<reference evidence="1" key="2">
    <citation type="journal article" date="2015" name="Fish Shellfish Immunol.">
        <title>Early steps in the European eel (Anguilla anguilla)-Vibrio vulnificus interaction in the gills: Role of the RtxA13 toxin.</title>
        <authorList>
            <person name="Callol A."/>
            <person name="Pajuelo D."/>
            <person name="Ebbesson L."/>
            <person name="Teles M."/>
            <person name="MacKenzie S."/>
            <person name="Amaro C."/>
        </authorList>
    </citation>
    <scope>NUCLEOTIDE SEQUENCE</scope>
</reference>
<protein>
    <submittedName>
        <fullName evidence="1">Uncharacterized protein</fullName>
    </submittedName>
</protein>
<organism evidence="1">
    <name type="scientific">Anguilla anguilla</name>
    <name type="common">European freshwater eel</name>
    <name type="synonym">Muraena anguilla</name>
    <dbReference type="NCBI Taxonomy" id="7936"/>
    <lineage>
        <taxon>Eukaryota</taxon>
        <taxon>Metazoa</taxon>
        <taxon>Chordata</taxon>
        <taxon>Craniata</taxon>
        <taxon>Vertebrata</taxon>
        <taxon>Euteleostomi</taxon>
        <taxon>Actinopterygii</taxon>
        <taxon>Neopterygii</taxon>
        <taxon>Teleostei</taxon>
        <taxon>Anguilliformes</taxon>
        <taxon>Anguillidae</taxon>
        <taxon>Anguilla</taxon>
    </lineage>
</organism>
<name>A0A0E9REJ4_ANGAN</name>
<accession>A0A0E9REJ4</accession>
<reference evidence="1" key="1">
    <citation type="submission" date="2014-11" db="EMBL/GenBank/DDBJ databases">
        <authorList>
            <person name="Amaro Gonzalez C."/>
        </authorList>
    </citation>
    <scope>NUCLEOTIDE SEQUENCE</scope>
</reference>
<proteinExistence type="predicted"/>
<dbReference type="AlphaFoldDB" id="A0A0E9REJ4"/>